<protein>
    <submittedName>
        <fullName evidence="8">Putative Xaa-Pro aminopeptidase 3</fullName>
    </submittedName>
</protein>
<organism evidence="8 9">
    <name type="scientific">Planoprotostelium fungivorum</name>
    <dbReference type="NCBI Taxonomy" id="1890364"/>
    <lineage>
        <taxon>Eukaryota</taxon>
        <taxon>Amoebozoa</taxon>
        <taxon>Evosea</taxon>
        <taxon>Variosea</taxon>
        <taxon>Cavosteliida</taxon>
        <taxon>Cavosteliaceae</taxon>
        <taxon>Planoprotostelium</taxon>
    </lineage>
</organism>
<dbReference type="Pfam" id="PF00557">
    <property type="entry name" value="Peptidase_M24"/>
    <property type="match status" value="1"/>
</dbReference>
<sequence length="770" mass="88639">MISRLTRLRATPSTLCFKSTPQIRSAFLNQKPIRGFSGSTFKEKPRLYGQPLPHTHPHLFPNNKSNEDRHVVVIIPSSPTKYMSYDIPYNFHQYNDFLYLTGFKEPDSAVIIEKRPGSAVRTTLFVQKRDPKRELWDGPRTGTDATDIFGVDETVEWEQFPSHLTHILKYNGDFDFFYVPKIHPGLDSIYAERIRNYSGPIRAMDPTNLFHKLRLIKTPSEIQLMRESGRIAAEAMTETMSHTNETSLITEHELSAFMEYRMKKRGASWFSYPPVVAGGNNANTLHYIANDMPLNRGDLVLIDAGAEVNGYVSDITRTWPVSGRFSEGQREIYEVVLECNKKCIQLCRADGSSLRSIHGQAVSILSEGLHRLGLIRRASDPIDEFFPHSIGHWLGMDTHDVHSISTSTPLRPSMVVTIEPGLYIPHKPSIPHKYRGIGIRIEDNVLVTDGAPEVLTAAVPKEVEDIERMELAQFEAWLEARNRRDELLPSLQTSRRVASDLDLAMYTAAQRRDREEFHDESCEIHDFMGVNDHIETPSILYTDEIKIYLERHTRSKIIADPNEDIMLDKINLEDDKRFSKETNEMIRRDLYRRVHDIKYKIYKSMGRQLEELNKKGIFDEKTNHARIRSLFKVKIQQLAGSIHQLHAELVQEMEKKRGLEHKELNVLHQNRKSREQGSAFLREIRRSSTASVYVPSRQRSISKMTSMPPLVQVKSNEDDSFEQEATVSPITSRKTDPTPRRVSSTPDRFERNEKSNGKRRDSFVTTRVKT</sequence>
<dbReference type="Gene3D" id="3.90.230.10">
    <property type="entry name" value="Creatinase/methionine aminopeptidase superfamily"/>
    <property type="match status" value="1"/>
</dbReference>
<reference evidence="8 9" key="1">
    <citation type="journal article" date="2018" name="Genome Biol. Evol.">
        <title>Multiple Roots of Fruiting Body Formation in Amoebozoa.</title>
        <authorList>
            <person name="Hillmann F."/>
            <person name="Forbes G."/>
            <person name="Novohradska S."/>
            <person name="Ferling I."/>
            <person name="Riege K."/>
            <person name="Groth M."/>
            <person name="Westermann M."/>
            <person name="Marz M."/>
            <person name="Spaller T."/>
            <person name="Winckler T."/>
            <person name="Schaap P."/>
            <person name="Glockner G."/>
        </authorList>
    </citation>
    <scope>NUCLEOTIDE SEQUENCE [LARGE SCALE GENOMIC DNA]</scope>
    <source>
        <strain evidence="8 9">Jena</strain>
    </source>
</reference>
<dbReference type="AlphaFoldDB" id="A0A2P6NUF5"/>
<dbReference type="SUPFAM" id="SSF53092">
    <property type="entry name" value="Creatinase/prolidase N-terminal domain"/>
    <property type="match status" value="1"/>
</dbReference>
<proteinExistence type="inferred from homology"/>
<name>A0A2P6NUF5_9EUKA</name>
<dbReference type="GO" id="GO:0005739">
    <property type="term" value="C:mitochondrion"/>
    <property type="evidence" value="ECO:0007669"/>
    <property type="project" value="TreeGrafter"/>
</dbReference>
<evidence type="ECO:0000256" key="2">
    <source>
        <dbReference type="ARBA" id="ARBA00008766"/>
    </source>
</evidence>
<feature type="compositionally biased region" description="Polar residues" evidence="6">
    <location>
        <begin position="695"/>
        <end position="705"/>
    </location>
</feature>
<keyword evidence="9" id="KW-1185">Reference proteome</keyword>
<comment type="cofactor">
    <cofactor evidence="1">
        <name>Mn(2+)</name>
        <dbReference type="ChEBI" id="CHEBI:29035"/>
    </cofactor>
</comment>
<feature type="compositionally biased region" description="Polar residues" evidence="6">
    <location>
        <begin position="723"/>
        <end position="732"/>
    </location>
</feature>
<keyword evidence="3" id="KW-0479">Metal-binding</keyword>
<evidence type="ECO:0000313" key="9">
    <source>
        <dbReference type="Proteomes" id="UP000241769"/>
    </source>
</evidence>
<dbReference type="Proteomes" id="UP000241769">
    <property type="component" value="Unassembled WGS sequence"/>
</dbReference>
<keyword evidence="8" id="KW-0031">Aminopeptidase</keyword>
<comment type="similarity">
    <text evidence="2">Belongs to the peptidase M24B family.</text>
</comment>
<accession>A0A2P6NUF5</accession>
<evidence type="ECO:0000259" key="7">
    <source>
        <dbReference type="SMART" id="SM01011"/>
    </source>
</evidence>
<dbReference type="GO" id="GO:0070006">
    <property type="term" value="F:metalloaminopeptidase activity"/>
    <property type="evidence" value="ECO:0007669"/>
    <property type="project" value="InterPro"/>
</dbReference>
<dbReference type="PANTHER" id="PTHR43226:SF4">
    <property type="entry name" value="XAA-PRO AMINOPEPTIDASE 3"/>
    <property type="match status" value="1"/>
</dbReference>
<evidence type="ECO:0000256" key="5">
    <source>
        <dbReference type="ARBA" id="ARBA00023211"/>
    </source>
</evidence>
<dbReference type="FunCoup" id="A0A2P6NUF5">
    <property type="interactions" value="340"/>
</dbReference>
<feature type="compositionally biased region" description="Basic and acidic residues" evidence="6">
    <location>
        <begin position="747"/>
        <end position="762"/>
    </location>
</feature>
<dbReference type="InParanoid" id="A0A2P6NUF5"/>
<dbReference type="InterPro" id="IPR052433">
    <property type="entry name" value="X-Pro_dipept-like"/>
</dbReference>
<evidence type="ECO:0000256" key="4">
    <source>
        <dbReference type="ARBA" id="ARBA00022801"/>
    </source>
</evidence>
<dbReference type="PRINTS" id="PR00599">
    <property type="entry name" value="MAPEPTIDASE"/>
</dbReference>
<keyword evidence="4" id="KW-0378">Hydrolase</keyword>
<dbReference type="InterPro" id="IPR036005">
    <property type="entry name" value="Creatinase/aminopeptidase-like"/>
</dbReference>
<dbReference type="SUPFAM" id="SSF55920">
    <property type="entry name" value="Creatinase/aminopeptidase"/>
    <property type="match status" value="1"/>
</dbReference>
<keyword evidence="5" id="KW-0464">Manganese</keyword>
<dbReference type="Pfam" id="PF05195">
    <property type="entry name" value="AMP_N"/>
    <property type="match status" value="1"/>
</dbReference>
<dbReference type="InterPro" id="IPR001714">
    <property type="entry name" value="Pept_M24_MAP"/>
</dbReference>
<dbReference type="SMART" id="SM01011">
    <property type="entry name" value="AMP_N"/>
    <property type="match status" value="1"/>
</dbReference>
<feature type="domain" description="Aminopeptidase P N-terminal" evidence="7">
    <location>
        <begin position="50"/>
        <end position="187"/>
    </location>
</feature>
<keyword evidence="8" id="KW-0645">Protease</keyword>
<evidence type="ECO:0000313" key="8">
    <source>
        <dbReference type="EMBL" id="PRP87603.1"/>
    </source>
</evidence>
<evidence type="ECO:0000256" key="3">
    <source>
        <dbReference type="ARBA" id="ARBA00022723"/>
    </source>
</evidence>
<dbReference type="InterPro" id="IPR007865">
    <property type="entry name" value="Aminopep_P_N"/>
</dbReference>
<dbReference type="STRING" id="1890364.A0A2P6NUF5"/>
<dbReference type="CDD" id="cd01087">
    <property type="entry name" value="Prolidase"/>
    <property type="match status" value="1"/>
</dbReference>
<gene>
    <name evidence="8" type="ORF">PROFUN_04630</name>
</gene>
<dbReference type="InterPro" id="IPR000994">
    <property type="entry name" value="Pept_M24"/>
</dbReference>
<feature type="region of interest" description="Disordered" evidence="6">
    <location>
        <begin position="695"/>
        <end position="770"/>
    </location>
</feature>
<dbReference type="EMBL" id="MDYQ01000019">
    <property type="protein sequence ID" value="PRP87603.1"/>
    <property type="molecule type" value="Genomic_DNA"/>
</dbReference>
<dbReference type="GO" id="GO:0030145">
    <property type="term" value="F:manganese ion binding"/>
    <property type="evidence" value="ECO:0007669"/>
    <property type="project" value="InterPro"/>
</dbReference>
<dbReference type="PANTHER" id="PTHR43226">
    <property type="entry name" value="XAA-PRO AMINOPEPTIDASE 3"/>
    <property type="match status" value="1"/>
</dbReference>
<dbReference type="InterPro" id="IPR029149">
    <property type="entry name" value="Creatin/AminoP/Spt16_N"/>
</dbReference>
<dbReference type="GO" id="GO:0006508">
    <property type="term" value="P:proteolysis"/>
    <property type="evidence" value="ECO:0007669"/>
    <property type="project" value="TreeGrafter"/>
</dbReference>
<comment type="caution">
    <text evidence="8">The sequence shown here is derived from an EMBL/GenBank/DDBJ whole genome shotgun (WGS) entry which is preliminary data.</text>
</comment>
<dbReference type="Gene3D" id="3.40.350.10">
    <property type="entry name" value="Creatinase/prolidase N-terminal domain"/>
    <property type="match status" value="1"/>
</dbReference>
<evidence type="ECO:0000256" key="6">
    <source>
        <dbReference type="SAM" id="MobiDB-lite"/>
    </source>
</evidence>
<dbReference type="OrthoDB" id="4215474at2759"/>
<evidence type="ECO:0000256" key="1">
    <source>
        <dbReference type="ARBA" id="ARBA00001936"/>
    </source>
</evidence>